<sequence length="79" mass="8336">MELEVRLFAGLHRYVEGTKSGEPFTVHAGENATITDLLKQLGIPEKAAFVTLVNGSASPASTVLKDRDRVGIFPPVGGG</sequence>
<dbReference type="InterPro" id="IPR016155">
    <property type="entry name" value="Mopterin_synth/thiamin_S_b"/>
</dbReference>
<dbReference type="CDD" id="cd00565">
    <property type="entry name" value="Ubl_ThiS"/>
    <property type="match status" value="1"/>
</dbReference>
<keyword evidence="2" id="KW-1185">Reference proteome</keyword>
<dbReference type="RefSeq" id="WP_052216840.1">
    <property type="nucleotide sequence ID" value="NZ_LGTE01000003.1"/>
</dbReference>
<accession>A0A0L6W515</accession>
<gene>
    <name evidence="1" type="ORF">Tfer_0630</name>
</gene>
<dbReference type="Proteomes" id="UP000037175">
    <property type="component" value="Unassembled WGS sequence"/>
</dbReference>
<name>A0A0L6W515_9FIRM</name>
<dbReference type="EMBL" id="LGTE01000003">
    <property type="protein sequence ID" value="KNZ70448.1"/>
    <property type="molecule type" value="Genomic_DNA"/>
</dbReference>
<dbReference type="SUPFAM" id="SSF54285">
    <property type="entry name" value="MoaD/ThiS"/>
    <property type="match status" value="1"/>
</dbReference>
<reference evidence="2" key="1">
    <citation type="submission" date="2015-07" db="EMBL/GenBank/DDBJ databases">
        <title>Complete Genome of Thermincola ferriacetica strain Z-0001T.</title>
        <authorList>
            <person name="Lusk B."/>
            <person name="Badalamenti J.P."/>
            <person name="Parameswaran P."/>
            <person name="Bond D.R."/>
            <person name="Torres C.I."/>
        </authorList>
    </citation>
    <scope>NUCLEOTIDE SEQUENCE [LARGE SCALE GENOMIC DNA]</scope>
    <source>
        <strain evidence="2">Z-0001</strain>
    </source>
</reference>
<protein>
    <submittedName>
        <fullName evidence="1">Sulfur carrier protein ThiS</fullName>
    </submittedName>
</protein>
<evidence type="ECO:0000313" key="2">
    <source>
        <dbReference type="Proteomes" id="UP000037175"/>
    </source>
</evidence>
<dbReference type="AlphaFoldDB" id="A0A0L6W515"/>
<dbReference type="Pfam" id="PF02597">
    <property type="entry name" value="ThiS"/>
    <property type="match status" value="1"/>
</dbReference>
<proteinExistence type="predicted"/>
<organism evidence="1 2">
    <name type="scientific">Thermincola ferriacetica</name>
    <dbReference type="NCBI Taxonomy" id="281456"/>
    <lineage>
        <taxon>Bacteria</taxon>
        <taxon>Bacillati</taxon>
        <taxon>Bacillota</taxon>
        <taxon>Clostridia</taxon>
        <taxon>Eubacteriales</taxon>
        <taxon>Thermincolaceae</taxon>
        <taxon>Thermincola</taxon>
    </lineage>
</organism>
<dbReference type="InterPro" id="IPR003749">
    <property type="entry name" value="ThiS/MoaD-like"/>
</dbReference>
<dbReference type="Gene3D" id="3.10.20.30">
    <property type="match status" value="1"/>
</dbReference>
<comment type="caution">
    <text evidence="1">The sequence shown here is derived from an EMBL/GenBank/DDBJ whole genome shotgun (WGS) entry which is preliminary data.</text>
</comment>
<evidence type="ECO:0000313" key="1">
    <source>
        <dbReference type="EMBL" id="KNZ70448.1"/>
    </source>
</evidence>
<dbReference type="InterPro" id="IPR012675">
    <property type="entry name" value="Beta-grasp_dom_sf"/>
</dbReference>